<dbReference type="PIRSF" id="PIRSF017082">
    <property type="entry name" value="YflP"/>
    <property type="match status" value="1"/>
</dbReference>
<dbReference type="InterPro" id="IPR005064">
    <property type="entry name" value="BUG"/>
</dbReference>
<dbReference type="PANTHER" id="PTHR42928">
    <property type="entry name" value="TRICARBOXYLATE-BINDING PROTEIN"/>
    <property type="match status" value="1"/>
</dbReference>
<evidence type="ECO:0000256" key="1">
    <source>
        <dbReference type="ARBA" id="ARBA00006987"/>
    </source>
</evidence>
<dbReference type="Pfam" id="PF03401">
    <property type="entry name" value="TctC"/>
    <property type="match status" value="1"/>
</dbReference>
<dbReference type="Proteomes" id="UP001595848">
    <property type="component" value="Unassembled WGS sequence"/>
</dbReference>
<comment type="similarity">
    <text evidence="1">Belongs to the UPF0065 (bug) family.</text>
</comment>
<keyword evidence="4" id="KW-1185">Reference proteome</keyword>
<dbReference type="PANTHER" id="PTHR42928:SF5">
    <property type="entry name" value="BLR1237 PROTEIN"/>
    <property type="match status" value="1"/>
</dbReference>
<evidence type="ECO:0000313" key="4">
    <source>
        <dbReference type="Proteomes" id="UP001595848"/>
    </source>
</evidence>
<dbReference type="InterPro" id="IPR042100">
    <property type="entry name" value="Bug_dom1"/>
</dbReference>
<protein>
    <submittedName>
        <fullName evidence="3">Bug family tripartite tricarboxylate transporter substrate binding protein</fullName>
    </submittedName>
</protein>
<accession>A0ABV8P045</accession>
<dbReference type="CDD" id="cd07012">
    <property type="entry name" value="PBP2_Bug_TTT"/>
    <property type="match status" value="1"/>
</dbReference>
<gene>
    <name evidence="3" type="ORF">ACFOY1_12535</name>
</gene>
<evidence type="ECO:0000256" key="2">
    <source>
        <dbReference type="SAM" id="SignalP"/>
    </source>
</evidence>
<sequence>MNRRLSLYRCLAGLAACAMLEVPQIAWAQSSGAYPTRPITLVVPYPPGGAADQFARTLGHALGERLGQTVIVENRPGANGNIGSAFVARRQAADGYTLLLGSTSTLTINPNLYADTGYDPAKDLQPITLTHQMANVLVVSTKTPYKRVADVIRAAKANPGHIDFGSAGYGNTMHLAGVLFQKQAGIKLVHVPYKGGAPALMDVLAGNIPMMFNNLPALVPLKNSDKVRLLAVADTKRSPALPNVPTFAEAGVPGVISVVWNGILVRRGTPHAIVDRLNREMGAILKSPSFRQPLEKQGYEVLSSTPAQFEALIKKDLAGMHKLTKEAGMKMN</sequence>
<dbReference type="Gene3D" id="3.40.190.10">
    <property type="entry name" value="Periplasmic binding protein-like II"/>
    <property type="match status" value="1"/>
</dbReference>
<dbReference type="EMBL" id="JBHSBV010000004">
    <property type="protein sequence ID" value="MFC4201782.1"/>
    <property type="molecule type" value="Genomic_DNA"/>
</dbReference>
<dbReference type="Gene3D" id="3.40.190.150">
    <property type="entry name" value="Bordetella uptake gene, domain 1"/>
    <property type="match status" value="1"/>
</dbReference>
<comment type="caution">
    <text evidence="3">The sequence shown here is derived from an EMBL/GenBank/DDBJ whole genome shotgun (WGS) entry which is preliminary data.</text>
</comment>
<reference evidence="4" key="1">
    <citation type="journal article" date="2019" name="Int. J. Syst. Evol. Microbiol.">
        <title>The Global Catalogue of Microorganisms (GCM) 10K type strain sequencing project: providing services to taxonomists for standard genome sequencing and annotation.</title>
        <authorList>
            <consortium name="The Broad Institute Genomics Platform"/>
            <consortium name="The Broad Institute Genome Sequencing Center for Infectious Disease"/>
            <person name="Wu L."/>
            <person name="Ma J."/>
        </authorList>
    </citation>
    <scope>NUCLEOTIDE SEQUENCE [LARGE SCALE GENOMIC DNA]</scope>
    <source>
        <strain evidence="4">LMG 24813</strain>
    </source>
</reference>
<evidence type="ECO:0000313" key="3">
    <source>
        <dbReference type="EMBL" id="MFC4201782.1"/>
    </source>
</evidence>
<name>A0ABV8P045_9BURK</name>
<dbReference type="SUPFAM" id="SSF53850">
    <property type="entry name" value="Periplasmic binding protein-like II"/>
    <property type="match status" value="1"/>
</dbReference>
<feature type="signal peptide" evidence="2">
    <location>
        <begin position="1"/>
        <end position="28"/>
    </location>
</feature>
<organism evidence="3 4">
    <name type="scientific">Candidimonas humi</name>
    <dbReference type="NCBI Taxonomy" id="683355"/>
    <lineage>
        <taxon>Bacteria</taxon>
        <taxon>Pseudomonadati</taxon>
        <taxon>Pseudomonadota</taxon>
        <taxon>Betaproteobacteria</taxon>
        <taxon>Burkholderiales</taxon>
        <taxon>Alcaligenaceae</taxon>
        <taxon>Candidimonas</taxon>
    </lineage>
</organism>
<keyword evidence="2" id="KW-0732">Signal</keyword>
<proteinExistence type="inferred from homology"/>
<dbReference type="RefSeq" id="WP_343218728.1">
    <property type="nucleotide sequence ID" value="NZ_JAHTBN010000004.1"/>
</dbReference>
<feature type="chain" id="PRO_5045337685" evidence="2">
    <location>
        <begin position="29"/>
        <end position="332"/>
    </location>
</feature>